<dbReference type="Proteomes" id="UP001278500">
    <property type="component" value="Unassembled WGS sequence"/>
</dbReference>
<evidence type="ECO:0000313" key="1">
    <source>
        <dbReference type="EMBL" id="KAK3343217.1"/>
    </source>
</evidence>
<dbReference type="RefSeq" id="XP_062681010.1">
    <property type="nucleotide sequence ID" value="XM_062829731.1"/>
</dbReference>
<gene>
    <name evidence="1" type="ORF">B0H65DRAFT_550388</name>
</gene>
<organism evidence="1 2">
    <name type="scientific">Neurospora tetraspora</name>
    <dbReference type="NCBI Taxonomy" id="94610"/>
    <lineage>
        <taxon>Eukaryota</taxon>
        <taxon>Fungi</taxon>
        <taxon>Dikarya</taxon>
        <taxon>Ascomycota</taxon>
        <taxon>Pezizomycotina</taxon>
        <taxon>Sordariomycetes</taxon>
        <taxon>Sordariomycetidae</taxon>
        <taxon>Sordariales</taxon>
        <taxon>Sordariaceae</taxon>
        <taxon>Neurospora</taxon>
    </lineage>
</organism>
<comment type="caution">
    <text evidence="1">The sequence shown here is derived from an EMBL/GenBank/DDBJ whole genome shotgun (WGS) entry which is preliminary data.</text>
</comment>
<reference evidence="1" key="2">
    <citation type="submission" date="2023-06" db="EMBL/GenBank/DDBJ databases">
        <authorList>
            <consortium name="Lawrence Berkeley National Laboratory"/>
            <person name="Haridas S."/>
            <person name="Hensen N."/>
            <person name="Bonometti L."/>
            <person name="Westerberg I."/>
            <person name="Brannstrom I.O."/>
            <person name="Guillou S."/>
            <person name="Cros-Aarteil S."/>
            <person name="Calhoun S."/>
            <person name="Kuo A."/>
            <person name="Mondo S."/>
            <person name="Pangilinan J."/>
            <person name="Riley R."/>
            <person name="Labutti K."/>
            <person name="Andreopoulos B."/>
            <person name="Lipzen A."/>
            <person name="Chen C."/>
            <person name="Yanf M."/>
            <person name="Daum C."/>
            <person name="Ng V."/>
            <person name="Clum A."/>
            <person name="Steindorff A."/>
            <person name="Ohm R."/>
            <person name="Martin F."/>
            <person name="Silar P."/>
            <person name="Natvig D."/>
            <person name="Lalanne C."/>
            <person name="Gautier V."/>
            <person name="Ament-Velasquez S.L."/>
            <person name="Kruys A."/>
            <person name="Hutchinson M.I."/>
            <person name="Powell A.J."/>
            <person name="Barry K."/>
            <person name="Miller A.N."/>
            <person name="Grigoriev I.V."/>
            <person name="Debuchy R."/>
            <person name="Gladieux P."/>
            <person name="Thoren M.H."/>
            <person name="Johannesson H."/>
        </authorList>
    </citation>
    <scope>NUCLEOTIDE SEQUENCE</scope>
    <source>
        <strain evidence="1">CBS 560.94</strain>
    </source>
</reference>
<sequence length="238" mass="26126">MDPVKENVDKSMTQIHKTWWKHVNGTASPGPNTAAGPAPIATPIQPVAPVVPVLPTGNFVTKASFDKVKEEVTSLGLSVTGLRTIVADFQHWRDTFLQDFGKSSQKRNSIKGLFSSGSPLKEESIRLHEDIAVTGPKIDLAGTLDTDSPAVNSEFDVITVSFVDIRDPTDRHQLTNVGRGRRSKLARTIPQPTLQHEVMSLQVKLATSRKQALCTIEVEKELGTVTKRLESLVRELLM</sequence>
<evidence type="ECO:0000313" key="2">
    <source>
        <dbReference type="Proteomes" id="UP001278500"/>
    </source>
</evidence>
<dbReference type="GeneID" id="87866885"/>
<dbReference type="AlphaFoldDB" id="A0AAE0JDL4"/>
<keyword evidence="2" id="KW-1185">Reference proteome</keyword>
<dbReference type="EMBL" id="JAUEPP010000005">
    <property type="protein sequence ID" value="KAK3343217.1"/>
    <property type="molecule type" value="Genomic_DNA"/>
</dbReference>
<protein>
    <submittedName>
        <fullName evidence="1">Uncharacterized protein</fullName>
    </submittedName>
</protein>
<name>A0AAE0JDL4_9PEZI</name>
<reference evidence="1" key="1">
    <citation type="journal article" date="2023" name="Mol. Phylogenet. Evol.">
        <title>Genome-scale phylogeny and comparative genomics of the fungal order Sordariales.</title>
        <authorList>
            <person name="Hensen N."/>
            <person name="Bonometti L."/>
            <person name="Westerberg I."/>
            <person name="Brannstrom I.O."/>
            <person name="Guillou S."/>
            <person name="Cros-Aarteil S."/>
            <person name="Calhoun S."/>
            <person name="Haridas S."/>
            <person name="Kuo A."/>
            <person name="Mondo S."/>
            <person name="Pangilinan J."/>
            <person name="Riley R."/>
            <person name="LaButti K."/>
            <person name="Andreopoulos B."/>
            <person name="Lipzen A."/>
            <person name="Chen C."/>
            <person name="Yan M."/>
            <person name="Daum C."/>
            <person name="Ng V."/>
            <person name="Clum A."/>
            <person name="Steindorff A."/>
            <person name="Ohm R.A."/>
            <person name="Martin F."/>
            <person name="Silar P."/>
            <person name="Natvig D.O."/>
            <person name="Lalanne C."/>
            <person name="Gautier V."/>
            <person name="Ament-Velasquez S.L."/>
            <person name="Kruys A."/>
            <person name="Hutchinson M.I."/>
            <person name="Powell A.J."/>
            <person name="Barry K."/>
            <person name="Miller A.N."/>
            <person name="Grigoriev I.V."/>
            <person name="Debuchy R."/>
            <person name="Gladieux P."/>
            <person name="Hiltunen Thoren M."/>
            <person name="Johannesson H."/>
        </authorList>
    </citation>
    <scope>NUCLEOTIDE SEQUENCE</scope>
    <source>
        <strain evidence="1">CBS 560.94</strain>
    </source>
</reference>
<accession>A0AAE0JDL4</accession>
<proteinExistence type="predicted"/>